<organism evidence="2 3">
    <name type="scientific">Labilithrix luteola</name>
    <dbReference type="NCBI Taxonomy" id="1391654"/>
    <lineage>
        <taxon>Bacteria</taxon>
        <taxon>Pseudomonadati</taxon>
        <taxon>Myxococcota</taxon>
        <taxon>Polyangia</taxon>
        <taxon>Polyangiales</taxon>
        <taxon>Labilitrichaceae</taxon>
        <taxon>Labilithrix</taxon>
    </lineage>
</organism>
<dbReference type="KEGG" id="llu:AKJ09_09538"/>
<gene>
    <name evidence="2" type="ORF">AKJ09_09538</name>
</gene>
<proteinExistence type="predicted"/>
<dbReference type="Proteomes" id="UP000064967">
    <property type="component" value="Chromosome"/>
</dbReference>
<name>A0A0K1QBS8_9BACT</name>
<keyword evidence="3" id="KW-1185">Reference proteome</keyword>
<evidence type="ECO:0000313" key="3">
    <source>
        <dbReference type="Proteomes" id="UP000064967"/>
    </source>
</evidence>
<dbReference type="OrthoDB" id="5526301at2"/>
<reference evidence="2 3" key="1">
    <citation type="submission" date="2015-08" db="EMBL/GenBank/DDBJ databases">
        <authorList>
            <person name="Babu N.S."/>
            <person name="Beckwith C.J."/>
            <person name="Beseler K.G."/>
            <person name="Brison A."/>
            <person name="Carone J.V."/>
            <person name="Caskin T.P."/>
            <person name="Diamond M."/>
            <person name="Durham M.E."/>
            <person name="Foxe J.M."/>
            <person name="Go M."/>
            <person name="Henderson B.A."/>
            <person name="Jones I.B."/>
            <person name="McGettigan J.A."/>
            <person name="Micheletti S.J."/>
            <person name="Nasrallah M.E."/>
            <person name="Ortiz D."/>
            <person name="Piller C.R."/>
            <person name="Privatt S.R."/>
            <person name="Schneider S.L."/>
            <person name="Sharp S."/>
            <person name="Smith T.C."/>
            <person name="Stanton J.D."/>
            <person name="Ullery H.E."/>
            <person name="Wilson R.J."/>
            <person name="Serrano M.G."/>
            <person name="Buck G."/>
            <person name="Lee V."/>
            <person name="Wang Y."/>
            <person name="Carvalho R."/>
            <person name="Voegtly L."/>
            <person name="Shi R."/>
            <person name="Duckworth R."/>
            <person name="Johnson A."/>
            <person name="Loviza R."/>
            <person name="Walstead R."/>
            <person name="Shah Z."/>
            <person name="Kiflezghi M."/>
            <person name="Wade K."/>
            <person name="Ball S.L."/>
            <person name="Bradley K.W."/>
            <person name="Asai D.J."/>
            <person name="Bowman C.A."/>
            <person name="Russell D.A."/>
            <person name="Pope W.H."/>
            <person name="Jacobs-Sera D."/>
            <person name="Hendrix R.W."/>
            <person name="Hatfull G.F."/>
        </authorList>
    </citation>
    <scope>NUCLEOTIDE SEQUENCE [LARGE SCALE GENOMIC DNA]</scope>
    <source>
        <strain evidence="2 3">DSM 27648</strain>
    </source>
</reference>
<dbReference type="EMBL" id="CP012333">
    <property type="protein sequence ID" value="AKV02875.1"/>
    <property type="molecule type" value="Genomic_DNA"/>
</dbReference>
<dbReference type="RefSeq" id="WP_146653732.1">
    <property type="nucleotide sequence ID" value="NZ_CP012333.1"/>
</dbReference>
<dbReference type="AlphaFoldDB" id="A0A0K1QBS8"/>
<sequence length="154" mass="16460">MTEPTPAFAFQLLEIFEGPLRDIRFPDASGEILASSIAEVQATHAALLTAEAALEAAKARLIEVQQVLTARSERALAYARIYAADQPELEAMLEPIQIRGAAKRGPGRPARASSVEESSPSLANPTRTRRGKRSGSSDANEQMELETDASAAAE</sequence>
<feature type="compositionally biased region" description="Polar residues" evidence="1">
    <location>
        <begin position="115"/>
        <end position="125"/>
    </location>
</feature>
<accession>A0A0K1QBS8</accession>
<evidence type="ECO:0000256" key="1">
    <source>
        <dbReference type="SAM" id="MobiDB-lite"/>
    </source>
</evidence>
<protein>
    <submittedName>
        <fullName evidence="2">Uncharacterized protein</fullName>
    </submittedName>
</protein>
<feature type="region of interest" description="Disordered" evidence="1">
    <location>
        <begin position="100"/>
        <end position="154"/>
    </location>
</feature>
<evidence type="ECO:0000313" key="2">
    <source>
        <dbReference type="EMBL" id="AKV02875.1"/>
    </source>
</evidence>